<evidence type="ECO:0000313" key="1">
    <source>
        <dbReference type="EMBL" id="KYQ48291.1"/>
    </source>
</evidence>
<gene>
    <name evidence="1" type="ORF">ALC60_12619</name>
</gene>
<keyword evidence="2" id="KW-1185">Reference proteome</keyword>
<dbReference type="Proteomes" id="UP000075809">
    <property type="component" value="Unassembled WGS sequence"/>
</dbReference>
<organism evidence="1 2">
    <name type="scientific">Mycetomoellerius zeteki</name>
    <dbReference type="NCBI Taxonomy" id="64791"/>
    <lineage>
        <taxon>Eukaryota</taxon>
        <taxon>Metazoa</taxon>
        <taxon>Ecdysozoa</taxon>
        <taxon>Arthropoda</taxon>
        <taxon>Hexapoda</taxon>
        <taxon>Insecta</taxon>
        <taxon>Pterygota</taxon>
        <taxon>Neoptera</taxon>
        <taxon>Endopterygota</taxon>
        <taxon>Hymenoptera</taxon>
        <taxon>Apocrita</taxon>
        <taxon>Aculeata</taxon>
        <taxon>Formicoidea</taxon>
        <taxon>Formicidae</taxon>
        <taxon>Myrmicinae</taxon>
        <taxon>Mycetomoellerius</taxon>
    </lineage>
</organism>
<name>A0A151WKE3_9HYME</name>
<dbReference type="AlphaFoldDB" id="A0A151WKE3"/>
<sequence length="106" mass="11628">QYKKLHARGTLGKPLLKVSTSPPCRTPPFVLDPLNPTCSAPPPFPNLIPPNCAVCSQQAATLRNFISCARLIIRRAFTYETVAILLWVSVVHDFPELLVVHTTGPP</sequence>
<accession>A0A151WKE3</accession>
<proteinExistence type="predicted"/>
<feature type="non-terminal residue" evidence="1">
    <location>
        <position position="1"/>
    </location>
</feature>
<evidence type="ECO:0000313" key="2">
    <source>
        <dbReference type="Proteomes" id="UP000075809"/>
    </source>
</evidence>
<reference evidence="1 2" key="1">
    <citation type="submission" date="2015-09" db="EMBL/GenBank/DDBJ databases">
        <title>Trachymyrmex zeteki WGS genome.</title>
        <authorList>
            <person name="Nygaard S."/>
            <person name="Hu H."/>
            <person name="Boomsma J."/>
            <person name="Zhang G."/>
        </authorList>
    </citation>
    <scope>NUCLEOTIDE SEQUENCE [LARGE SCALE GENOMIC DNA]</scope>
    <source>
        <strain evidence="1">Tzet28-1</strain>
        <tissue evidence="1">Whole body</tissue>
    </source>
</reference>
<protein>
    <submittedName>
        <fullName evidence="1">Uncharacterized protein</fullName>
    </submittedName>
</protein>
<dbReference type="EMBL" id="KQ983012">
    <property type="protein sequence ID" value="KYQ48291.1"/>
    <property type="molecule type" value="Genomic_DNA"/>
</dbReference>